<dbReference type="Proteomes" id="UP000177042">
    <property type="component" value="Unassembled WGS sequence"/>
</dbReference>
<dbReference type="PROSITE" id="PS00409">
    <property type="entry name" value="PROKAR_NTER_METHYL"/>
    <property type="match status" value="1"/>
</dbReference>
<evidence type="ECO:0000313" key="3">
    <source>
        <dbReference type="Proteomes" id="UP000177042"/>
    </source>
</evidence>
<dbReference type="InterPro" id="IPR012902">
    <property type="entry name" value="N_methyl_site"/>
</dbReference>
<dbReference type="AlphaFoldDB" id="A0A1F5JA43"/>
<protein>
    <recommendedName>
        <fullName evidence="4">Prepilin-type N-terminal cleavage/methylation domain-containing protein</fullName>
    </recommendedName>
</protein>
<organism evidence="2 3">
    <name type="scientific">Candidatus Daviesbacteria bacterium RIFCSPHIGHO2_02_FULL_39_12</name>
    <dbReference type="NCBI Taxonomy" id="1797770"/>
    <lineage>
        <taxon>Bacteria</taxon>
        <taxon>Candidatus Daviesiibacteriota</taxon>
    </lineage>
</organism>
<gene>
    <name evidence="2" type="ORF">A3C26_02240</name>
</gene>
<evidence type="ECO:0000313" key="2">
    <source>
        <dbReference type="EMBL" id="OGE25507.1"/>
    </source>
</evidence>
<feature type="transmembrane region" description="Helical" evidence="1">
    <location>
        <begin position="6"/>
        <end position="27"/>
    </location>
</feature>
<name>A0A1F5JA43_9BACT</name>
<keyword evidence="1" id="KW-1133">Transmembrane helix</keyword>
<reference evidence="2 3" key="1">
    <citation type="journal article" date="2016" name="Nat. Commun.">
        <title>Thousands of microbial genomes shed light on interconnected biogeochemical processes in an aquifer system.</title>
        <authorList>
            <person name="Anantharaman K."/>
            <person name="Brown C.T."/>
            <person name="Hug L.A."/>
            <person name="Sharon I."/>
            <person name="Castelle C.J."/>
            <person name="Probst A.J."/>
            <person name="Thomas B.C."/>
            <person name="Singh A."/>
            <person name="Wilkins M.J."/>
            <person name="Karaoz U."/>
            <person name="Brodie E.L."/>
            <person name="Williams K.H."/>
            <person name="Hubbard S.S."/>
            <person name="Banfield J.F."/>
        </authorList>
    </citation>
    <scope>NUCLEOTIDE SEQUENCE [LARGE SCALE GENOMIC DNA]</scope>
</reference>
<evidence type="ECO:0008006" key="4">
    <source>
        <dbReference type="Google" id="ProtNLM"/>
    </source>
</evidence>
<comment type="caution">
    <text evidence="2">The sequence shown here is derived from an EMBL/GenBank/DDBJ whole genome shotgun (WGS) entry which is preliminary data.</text>
</comment>
<keyword evidence="1" id="KW-0812">Transmembrane</keyword>
<dbReference type="EMBL" id="MFCX01000024">
    <property type="protein sequence ID" value="OGE25507.1"/>
    <property type="molecule type" value="Genomic_DNA"/>
</dbReference>
<evidence type="ECO:0000256" key="1">
    <source>
        <dbReference type="SAM" id="Phobius"/>
    </source>
</evidence>
<accession>A0A1F5JA43</accession>
<proteinExistence type="predicted"/>
<keyword evidence="1" id="KW-0472">Membrane</keyword>
<sequence length="189" mass="20476">MKGFTLVEVLVTMGIAISVGALLLVIITNSAGMYYKQSSKLQEGLNINDSLGQIRSGIKQANAVAVSYIDQEGVTYTSNSTQLVLKIPSQDALGNIILFVFDYFIYFSDGSFLRFKSFPDAGSSRKVADQILSNSLNSLLFQYFDTAVPPNEVAPASSKKVKVTLTLKQKSGADLEINTATSEANLRND</sequence>